<dbReference type="AlphaFoldDB" id="A0A944GSK9"/>
<reference evidence="1" key="1">
    <citation type="submission" date="2018-08" db="EMBL/GenBank/DDBJ databases">
        <authorList>
            <person name="Jin W."/>
            <person name="Wang H."/>
            <person name="Yang Y."/>
            <person name="Li M."/>
            <person name="Liu J."/>
        </authorList>
    </citation>
    <scope>NUCLEOTIDE SEQUENCE</scope>
    <source>
        <strain evidence="1">AESS21</strain>
    </source>
</reference>
<protein>
    <submittedName>
        <fullName evidence="1">Uncharacterized protein</fullName>
    </submittedName>
</protein>
<evidence type="ECO:0000313" key="1">
    <source>
        <dbReference type="EMBL" id="MBS8259731.1"/>
    </source>
</evidence>
<proteinExistence type="predicted"/>
<gene>
    <name evidence="1" type="ORF">DYI23_05820</name>
</gene>
<organism evidence="1 2">
    <name type="scientific">Roseibium polysiphoniae</name>
    <dbReference type="NCBI Taxonomy" id="2571221"/>
    <lineage>
        <taxon>Bacteria</taxon>
        <taxon>Pseudomonadati</taxon>
        <taxon>Pseudomonadota</taxon>
        <taxon>Alphaproteobacteria</taxon>
        <taxon>Hyphomicrobiales</taxon>
        <taxon>Stappiaceae</taxon>
        <taxon>Roseibium</taxon>
    </lineage>
</organism>
<evidence type="ECO:0000313" key="2">
    <source>
        <dbReference type="Proteomes" id="UP000705379"/>
    </source>
</evidence>
<dbReference type="EMBL" id="QTKU01000001">
    <property type="protein sequence ID" value="MBS8259731.1"/>
    <property type="molecule type" value="Genomic_DNA"/>
</dbReference>
<comment type="caution">
    <text evidence="1">The sequence shown here is derived from an EMBL/GenBank/DDBJ whole genome shotgun (WGS) entry which is preliminary data.</text>
</comment>
<dbReference type="Proteomes" id="UP000705379">
    <property type="component" value="Unassembled WGS sequence"/>
</dbReference>
<accession>A0A944GSK9</accession>
<reference evidence="1" key="2">
    <citation type="journal article" date="2021" name="Microorganisms">
        <title>Bacterial Dimethylsulfoniopropionate Biosynthesis in the East China Sea.</title>
        <authorList>
            <person name="Liu J."/>
            <person name="Zhang Y."/>
            <person name="Liu J."/>
            <person name="Zhong H."/>
            <person name="Williams B.T."/>
            <person name="Zheng Y."/>
            <person name="Curson A.R.J."/>
            <person name="Sun C."/>
            <person name="Sun H."/>
            <person name="Song D."/>
            <person name="Wagner Mackenzie B."/>
            <person name="Bermejo Martinez A."/>
            <person name="Todd J.D."/>
            <person name="Zhang X.H."/>
        </authorList>
    </citation>
    <scope>NUCLEOTIDE SEQUENCE</scope>
    <source>
        <strain evidence="1">AESS21</strain>
    </source>
</reference>
<sequence>MSRVNTALRSRLTSAVDNVFSERLEVRFWKDGREDPDRPTLEIHAPLRTHDEQTSNLAGGKGRDWKTDIRAGGARMRIDRAIYPDLLLLGGEEVVALDRDGEPAFEVLSVDARSHLRLIVELGDK</sequence>
<name>A0A944GSK9_9HYPH</name>